<sequence>MYNSMRLATLLVILMISGIVYALKDEYIAYQLNLENQEKRRLAMLAEPVPTPEVLQPVSNPVPVFTAAPIVQNALPMVYACKTQSGQMQYQQKPCDANTVTMAAIEQLPVSEPVRTPYIKHVQVDFDAQDRERLGSTVAVMGSTQQKPSASECKFIEDNRDYVRSQQRINSTQYLRDQYDYWTKRRNDAKC</sequence>
<proteinExistence type="predicted"/>
<keyword evidence="2" id="KW-1185">Reference proteome</keyword>
<accession>A0A7D5Z9P0</accession>
<dbReference type="AlphaFoldDB" id="A0A7D5Z9P0"/>
<evidence type="ECO:0008006" key="3">
    <source>
        <dbReference type="Google" id="ProtNLM"/>
    </source>
</evidence>
<protein>
    <recommendedName>
        <fullName evidence="3">DUF4124 domain-containing protein</fullName>
    </recommendedName>
</protein>
<evidence type="ECO:0000313" key="1">
    <source>
        <dbReference type="EMBL" id="QLI83023.1"/>
    </source>
</evidence>
<dbReference type="EMBL" id="CP058952">
    <property type="protein sequence ID" value="QLI83023.1"/>
    <property type="molecule type" value="Genomic_DNA"/>
</dbReference>
<organism evidence="1 2">
    <name type="scientific">Chitinibacter fontanus</name>
    <dbReference type="NCBI Taxonomy" id="1737446"/>
    <lineage>
        <taxon>Bacteria</taxon>
        <taxon>Pseudomonadati</taxon>
        <taxon>Pseudomonadota</taxon>
        <taxon>Betaproteobacteria</taxon>
        <taxon>Neisseriales</taxon>
        <taxon>Chitinibacteraceae</taxon>
        <taxon>Chitinibacter</taxon>
    </lineage>
</organism>
<reference evidence="1 2" key="1">
    <citation type="journal article" date="2016" name="Int. J. Syst. Evol. Microbiol.">
        <title>Chitinibacter fontanus sp. nov., isolated from a spring.</title>
        <authorList>
            <person name="Sheu S.Y."/>
            <person name="Li Y.S."/>
            <person name="Young C.C."/>
            <person name="Chen W.M."/>
        </authorList>
    </citation>
    <scope>NUCLEOTIDE SEQUENCE [LARGE SCALE GENOMIC DNA]</scope>
    <source>
        <strain evidence="1 2">STM-7</strain>
    </source>
</reference>
<dbReference type="Proteomes" id="UP000510822">
    <property type="component" value="Chromosome"/>
</dbReference>
<evidence type="ECO:0000313" key="2">
    <source>
        <dbReference type="Proteomes" id="UP000510822"/>
    </source>
</evidence>
<dbReference type="KEGG" id="cfon:HZU75_16660"/>
<name>A0A7D5Z9P0_9NEIS</name>
<dbReference type="RefSeq" id="WP_180307094.1">
    <property type="nucleotide sequence ID" value="NZ_CP058952.1"/>
</dbReference>
<gene>
    <name evidence="1" type="ORF">HZU75_16660</name>
</gene>